<organism evidence="2">
    <name type="scientific">Odontella aurita</name>
    <dbReference type="NCBI Taxonomy" id="265563"/>
    <lineage>
        <taxon>Eukaryota</taxon>
        <taxon>Sar</taxon>
        <taxon>Stramenopiles</taxon>
        <taxon>Ochrophyta</taxon>
        <taxon>Bacillariophyta</taxon>
        <taxon>Mediophyceae</taxon>
        <taxon>Biddulphiophycidae</taxon>
        <taxon>Eupodiscales</taxon>
        <taxon>Odontellaceae</taxon>
        <taxon>Odontella</taxon>
    </lineage>
</organism>
<evidence type="ECO:0000256" key="1">
    <source>
        <dbReference type="SAM" id="MobiDB-lite"/>
    </source>
</evidence>
<accession>A0A7S4JA34</accession>
<sequence length="137" mass="14484">MYVRGLLVRARPLFVAEEGGSRRRRCGVAADRTESTCPPDIPEGMPTMRQTPYNGGTCGGAVSLCTCPRGRRAGPLLRQPKPAMAAAQGRLEDKWRLEMFPPPPSPEEFLAAQMSPIVTSTPGGSGGASSVLNPCAS</sequence>
<dbReference type="EMBL" id="HBKQ01035959">
    <property type="protein sequence ID" value="CAE2257150.1"/>
    <property type="molecule type" value="Transcribed_RNA"/>
</dbReference>
<feature type="region of interest" description="Disordered" evidence="1">
    <location>
        <begin position="117"/>
        <end position="137"/>
    </location>
</feature>
<protein>
    <submittedName>
        <fullName evidence="2">Uncharacterized protein</fullName>
    </submittedName>
</protein>
<evidence type="ECO:0000313" key="2">
    <source>
        <dbReference type="EMBL" id="CAE2257150.1"/>
    </source>
</evidence>
<proteinExistence type="predicted"/>
<gene>
    <name evidence="2" type="ORF">OAUR00152_LOCUS24720</name>
</gene>
<name>A0A7S4JA34_9STRA</name>
<dbReference type="AlphaFoldDB" id="A0A7S4JA34"/>
<reference evidence="2" key="1">
    <citation type="submission" date="2021-01" db="EMBL/GenBank/DDBJ databases">
        <authorList>
            <person name="Corre E."/>
            <person name="Pelletier E."/>
            <person name="Niang G."/>
            <person name="Scheremetjew M."/>
            <person name="Finn R."/>
            <person name="Kale V."/>
            <person name="Holt S."/>
            <person name="Cochrane G."/>
            <person name="Meng A."/>
            <person name="Brown T."/>
            <person name="Cohen L."/>
        </authorList>
    </citation>
    <scope>NUCLEOTIDE SEQUENCE</scope>
    <source>
        <strain evidence="2">Isolate 1302-5</strain>
    </source>
</reference>